<evidence type="ECO:0000313" key="8">
    <source>
        <dbReference type="Proteomes" id="UP000019375"/>
    </source>
</evidence>
<accession>A0A8J2X9X7</accession>
<keyword evidence="5" id="KW-0539">Nucleus</keyword>
<keyword evidence="2" id="KW-0805">Transcription regulation</keyword>
<evidence type="ECO:0000256" key="4">
    <source>
        <dbReference type="ARBA" id="ARBA00023163"/>
    </source>
</evidence>
<proteinExistence type="predicted"/>
<name>A0A8J2X9X7_ZYGB2</name>
<dbReference type="PROSITE" id="PS50896">
    <property type="entry name" value="LISH"/>
    <property type="match status" value="1"/>
</dbReference>
<sequence length="242" mass="27464">MAMLRAREQAYLQLKSLHMESDSKQVLNAYIYDFLVKSFFNGSAATFYQEADLQGHAQGQAEGEVGERVGRLDHDTPQGYLYEWWQIFWDLCAARGRGGGSRNAQLYNESWTRRQKEQNRYRSQELKAASLQQMAEDAGEYVGEEVDPALLAMVVTNVPYRGGLRKRVRTEEPIPETRPCKRGRQNNISYGSVDQAPLGDANSDYLVFASPSQNVIDFSVPGEEDLPPTDPNERCFNFPYGM</sequence>
<keyword evidence="8" id="KW-1185">Reference proteome</keyword>
<dbReference type="InterPro" id="IPR006594">
    <property type="entry name" value="LisH"/>
</dbReference>
<gene>
    <name evidence="7" type="ORF">BN860_02784g</name>
</gene>
<dbReference type="PANTHER" id="PTHR45093">
    <property type="entry name" value="TRANSCRIPTION ACTIVATOR MSS11"/>
    <property type="match status" value="1"/>
</dbReference>
<reference evidence="8" key="1">
    <citation type="journal article" date="2013" name="Genome Announc.">
        <title>Genome sequence of the food spoilage yeast Zygosaccharomyces bailii CLIB 213(T).</title>
        <authorList>
            <person name="Galeote V."/>
            <person name="Bigey F."/>
            <person name="Devillers H."/>
            <person name="Neuveglise C."/>
            <person name="Dequin S."/>
        </authorList>
    </citation>
    <scope>NUCLEOTIDE SEQUENCE [LARGE SCALE GENOMIC DNA]</scope>
    <source>
        <strain evidence="8">CLIB 213 / ATCC 58445 / CBS 680 / CCRC 21525 / NBRC 1098 / NCYC 1416 / NRRL Y-2227</strain>
    </source>
</reference>
<evidence type="ECO:0000256" key="3">
    <source>
        <dbReference type="ARBA" id="ARBA00023159"/>
    </source>
</evidence>
<evidence type="ECO:0000256" key="2">
    <source>
        <dbReference type="ARBA" id="ARBA00023015"/>
    </source>
</evidence>
<dbReference type="OrthoDB" id="5600002at2759"/>
<dbReference type="PANTHER" id="PTHR45093:SF2">
    <property type="entry name" value="LISH DOMAIN-CONTAINING PROTEIN"/>
    <property type="match status" value="1"/>
</dbReference>
<evidence type="ECO:0000313" key="7">
    <source>
        <dbReference type="EMBL" id="CDF90778.1"/>
    </source>
</evidence>
<dbReference type="GO" id="GO:0005634">
    <property type="term" value="C:nucleus"/>
    <property type="evidence" value="ECO:0007669"/>
    <property type="project" value="UniProtKB-SubCell"/>
</dbReference>
<dbReference type="Proteomes" id="UP000019375">
    <property type="component" value="Unassembled WGS sequence"/>
</dbReference>
<keyword evidence="3" id="KW-0010">Activator</keyword>
<dbReference type="Pfam" id="PF08513">
    <property type="entry name" value="LisH"/>
    <property type="match status" value="1"/>
</dbReference>
<protein>
    <submittedName>
        <fullName evidence="7">ZYBA0S08-02784g1_1</fullName>
    </submittedName>
</protein>
<evidence type="ECO:0000256" key="6">
    <source>
        <dbReference type="SAM" id="MobiDB-lite"/>
    </source>
</evidence>
<evidence type="ECO:0000256" key="5">
    <source>
        <dbReference type="ARBA" id="ARBA00023242"/>
    </source>
</evidence>
<keyword evidence="4" id="KW-0804">Transcription</keyword>
<dbReference type="EMBL" id="HG316461">
    <property type="protein sequence ID" value="CDF90778.1"/>
    <property type="molecule type" value="Genomic_DNA"/>
</dbReference>
<comment type="subcellular location">
    <subcellularLocation>
        <location evidence="1">Nucleus</location>
    </subcellularLocation>
</comment>
<evidence type="ECO:0000256" key="1">
    <source>
        <dbReference type="ARBA" id="ARBA00004123"/>
    </source>
</evidence>
<dbReference type="AlphaFoldDB" id="A0A8J2X9X7"/>
<organism evidence="7 8">
    <name type="scientific">Zygosaccharomyces bailii (strain CLIB 213 / ATCC 58445 / CBS 680 / BCRC 21525 / NBRC 1098 / NCYC 1416 / NRRL Y-2227)</name>
    <dbReference type="NCBI Taxonomy" id="1333698"/>
    <lineage>
        <taxon>Eukaryota</taxon>
        <taxon>Fungi</taxon>
        <taxon>Dikarya</taxon>
        <taxon>Ascomycota</taxon>
        <taxon>Saccharomycotina</taxon>
        <taxon>Saccharomycetes</taxon>
        <taxon>Saccharomycetales</taxon>
        <taxon>Saccharomycetaceae</taxon>
        <taxon>Zygosaccharomyces</taxon>
    </lineage>
</organism>
<feature type="region of interest" description="Disordered" evidence="6">
    <location>
        <begin position="174"/>
        <end position="195"/>
    </location>
</feature>